<keyword evidence="1" id="KW-0812">Transmembrane</keyword>
<name>A0A2M7XWY9_9BACT</name>
<sequence length="161" mass="19170">MTTWTHGLLAFSIYQPFKKYNWKKAVWWAIFPDLFWGIPLAIYLLISHASIPNDFNQAPSWFYTLYGSSHSFVIAFIVIWIVYYITKKFHSEMLAWPFLHILMDIPGHTHFQTPFLYPLSNFSIHGFFSWTDKYFDIASYAIPLLIISFTFFGKKLLQKKY</sequence>
<evidence type="ECO:0000256" key="1">
    <source>
        <dbReference type="SAM" id="Phobius"/>
    </source>
</evidence>
<feature type="transmembrane region" description="Helical" evidence="1">
    <location>
        <begin position="137"/>
        <end position="157"/>
    </location>
</feature>
<dbReference type="Proteomes" id="UP000229647">
    <property type="component" value="Unassembled WGS sequence"/>
</dbReference>
<proteinExistence type="predicted"/>
<evidence type="ECO:0000313" key="2">
    <source>
        <dbReference type="EMBL" id="PJA55252.1"/>
    </source>
</evidence>
<reference evidence="3" key="1">
    <citation type="submission" date="2017-09" db="EMBL/GenBank/DDBJ databases">
        <title>Depth-based differentiation of microbial function through sediment-hosted aquifers and enrichment of novel symbionts in the deep terrestrial subsurface.</title>
        <authorList>
            <person name="Probst A.J."/>
            <person name="Ladd B."/>
            <person name="Jarett J.K."/>
            <person name="Geller-Mcgrath D.E."/>
            <person name="Sieber C.M.K."/>
            <person name="Emerson J.B."/>
            <person name="Anantharaman K."/>
            <person name="Thomas B.C."/>
            <person name="Malmstrom R."/>
            <person name="Stieglmeier M."/>
            <person name="Klingl A."/>
            <person name="Woyke T."/>
            <person name="Ryan C.M."/>
            <person name="Banfield J.F."/>
        </authorList>
    </citation>
    <scope>NUCLEOTIDE SEQUENCE [LARGE SCALE GENOMIC DNA]</scope>
</reference>
<feature type="transmembrane region" description="Helical" evidence="1">
    <location>
        <begin position="66"/>
        <end position="86"/>
    </location>
</feature>
<evidence type="ECO:0000313" key="3">
    <source>
        <dbReference type="Proteomes" id="UP000229647"/>
    </source>
</evidence>
<organism evidence="2 3">
    <name type="scientific">Candidatus Roizmanbacteria bacterium CG_4_9_14_3_um_filter_33_18</name>
    <dbReference type="NCBI Taxonomy" id="1974841"/>
    <lineage>
        <taxon>Bacteria</taxon>
        <taxon>Candidatus Roizmaniibacteriota</taxon>
    </lineage>
</organism>
<protein>
    <submittedName>
        <fullName evidence="2">Uncharacterized protein</fullName>
    </submittedName>
</protein>
<feature type="transmembrane region" description="Helical" evidence="1">
    <location>
        <begin position="25"/>
        <end position="46"/>
    </location>
</feature>
<dbReference type="EMBL" id="PFWL01000183">
    <property type="protein sequence ID" value="PJA55252.1"/>
    <property type="molecule type" value="Genomic_DNA"/>
</dbReference>
<keyword evidence="1" id="KW-0472">Membrane</keyword>
<feature type="transmembrane region" description="Helical" evidence="1">
    <location>
        <begin position="98"/>
        <end position="117"/>
    </location>
</feature>
<gene>
    <name evidence="2" type="ORF">CO165_04510</name>
</gene>
<dbReference type="AlphaFoldDB" id="A0A2M7XWY9"/>
<keyword evidence="1" id="KW-1133">Transmembrane helix</keyword>
<accession>A0A2M7XWY9</accession>
<comment type="caution">
    <text evidence="2">The sequence shown here is derived from an EMBL/GenBank/DDBJ whole genome shotgun (WGS) entry which is preliminary data.</text>
</comment>